<reference evidence="3 4" key="2">
    <citation type="submission" date="2020-06" db="EMBL/GenBank/DDBJ databases">
        <title>Antribacter stalactiti gen. nov., sp. nov., a new member of the family Nacardiaceae isolated from a cave.</title>
        <authorList>
            <person name="Kim I.S."/>
        </authorList>
    </citation>
    <scope>NUCLEOTIDE SEQUENCE [LARGE SCALE GENOMIC DNA]</scope>
    <source>
        <strain evidence="3 4">YC2-7</strain>
    </source>
</reference>
<sequence>MRSQSSAARDLDARPVPLGPDSLTWKYGGDNRGFFIALWSGAIQNMHPKLGAAVEEHSEFFKERWERLMRSVYPIVGVTFDGDRAPQTGAEVRDYHRNIKGVDRNGNRYHALDPDVFYWAHATFFMGIIIVAEKFGGGLTDAEKRQLFDEHVEWYRMYGVSMRPVPESWEDFLVYWDHMCRDVLEDNKATRDVLDVNGLPNPPFLPIPDLAWRHVIRPMVAVGYTWITVGLFDEPIRKRMGFKWSRTDELLFKGFAKLATVALAPVPVRYMKHPRALAGMDRAAGRIPADTPLLEAPRMFAPPVDEWDDPKHYNPYRGECPVHRGQRPIGTGSKS</sequence>
<dbReference type="PANTHER" id="PTHR36151:SF3">
    <property type="entry name" value="ER-BOUND OXYGENASE MPAB_MPAB'_RUBBER OXYGENASE CATALYTIC DOMAIN-CONTAINING PROTEIN"/>
    <property type="match status" value="1"/>
</dbReference>
<dbReference type="InterPro" id="IPR018713">
    <property type="entry name" value="MPAB/Lcp_cat_dom"/>
</dbReference>
<dbReference type="RefSeq" id="WP_169587699.1">
    <property type="nucleotide sequence ID" value="NZ_VCQU01000004.1"/>
</dbReference>
<accession>A0A848KIR2</accession>
<keyword evidence="4" id="KW-1185">Reference proteome</keyword>
<feature type="region of interest" description="Disordered" evidence="1">
    <location>
        <begin position="316"/>
        <end position="335"/>
    </location>
</feature>
<gene>
    <name evidence="3" type="ORF">FGL95_13865</name>
</gene>
<evidence type="ECO:0000313" key="3">
    <source>
        <dbReference type="EMBL" id="NMN96120.1"/>
    </source>
</evidence>
<evidence type="ECO:0000256" key="1">
    <source>
        <dbReference type="SAM" id="MobiDB-lite"/>
    </source>
</evidence>
<feature type="domain" description="ER-bound oxygenase mpaB/mpaB'/Rubber oxygenase catalytic" evidence="2">
    <location>
        <begin position="25"/>
        <end position="259"/>
    </location>
</feature>
<comment type="caution">
    <text evidence="3">The sequence shown here is derived from an EMBL/GenBank/DDBJ whole genome shotgun (WGS) entry which is preliminary data.</text>
</comment>
<evidence type="ECO:0000259" key="2">
    <source>
        <dbReference type="Pfam" id="PF09995"/>
    </source>
</evidence>
<dbReference type="Proteomes" id="UP000535543">
    <property type="component" value="Unassembled WGS sequence"/>
</dbReference>
<protein>
    <submittedName>
        <fullName evidence="3">DUF2236 domain-containing protein</fullName>
    </submittedName>
</protein>
<proteinExistence type="predicted"/>
<dbReference type="EMBL" id="VCQU01000004">
    <property type="protein sequence ID" value="NMN96120.1"/>
    <property type="molecule type" value="Genomic_DNA"/>
</dbReference>
<reference evidence="3 4" key="1">
    <citation type="submission" date="2019-05" db="EMBL/GenBank/DDBJ databases">
        <authorList>
            <person name="Lee S.D."/>
        </authorList>
    </citation>
    <scope>NUCLEOTIDE SEQUENCE [LARGE SCALE GENOMIC DNA]</scope>
    <source>
        <strain evidence="3 4">YC2-7</strain>
    </source>
</reference>
<evidence type="ECO:0000313" key="4">
    <source>
        <dbReference type="Proteomes" id="UP000535543"/>
    </source>
</evidence>
<dbReference type="GO" id="GO:0016491">
    <property type="term" value="F:oxidoreductase activity"/>
    <property type="evidence" value="ECO:0007669"/>
    <property type="project" value="InterPro"/>
</dbReference>
<name>A0A848KIR2_9NOCA</name>
<dbReference type="AlphaFoldDB" id="A0A848KIR2"/>
<dbReference type="Pfam" id="PF09995">
    <property type="entry name" value="MPAB_Lcp_cat"/>
    <property type="match status" value="1"/>
</dbReference>
<organism evidence="3 4">
    <name type="scientific">Antrihabitans stalactiti</name>
    <dbReference type="NCBI Taxonomy" id="2584121"/>
    <lineage>
        <taxon>Bacteria</taxon>
        <taxon>Bacillati</taxon>
        <taxon>Actinomycetota</taxon>
        <taxon>Actinomycetes</taxon>
        <taxon>Mycobacteriales</taxon>
        <taxon>Nocardiaceae</taxon>
        <taxon>Antrihabitans</taxon>
    </lineage>
</organism>
<dbReference type="PANTHER" id="PTHR36151">
    <property type="entry name" value="BLR2777 PROTEIN"/>
    <property type="match status" value="1"/>
</dbReference>